<dbReference type="InParanoid" id="F0VDK9"/>
<dbReference type="AlphaFoldDB" id="F0VDK9"/>
<dbReference type="OrthoDB" id="333468at2759"/>
<dbReference type="eggNOG" id="ENOG502S903">
    <property type="taxonomic scope" value="Eukaryota"/>
</dbReference>
<organism evidence="1 2">
    <name type="scientific">Neospora caninum (strain Liverpool)</name>
    <dbReference type="NCBI Taxonomy" id="572307"/>
    <lineage>
        <taxon>Eukaryota</taxon>
        <taxon>Sar</taxon>
        <taxon>Alveolata</taxon>
        <taxon>Apicomplexa</taxon>
        <taxon>Conoidasida</taxon>
        <taxon>Coccidia</taxon>
        <taxon>Eucoccidiorida</taxon>
        <taxon>Eimeriorina</taxon>
        <taxon>Sarcocystidae</taxon>
        <taxon>Neospora</taxon>
    </lineage>
</organism>
<dbReference type="RefSeq" id="XP_003881835.1">
    <property type="nucleotide sequence ID" value="XM_003881786.1"/>
</dbReference>
<dbReference type="EMBL" id="FR823387">
    <property type="protein sequence ID" value="CBZ51802.1"/>
    <property type="molecule type" value="Genomic_DNA"/>
</dbReference>
<reference evidence="2" key="1">
    <citation type="journal article" date="2012" name="PLoS Pathog.">
        <title>Comparative genomics of the apicomplexan parasites Toxoplasma gondii and Neospora caninum: Coccidia differing in host range and transmission strategy.</title>
        <authorList>
            <person name="Reid A.J."/>
            <person name="Vermont S.J."/>
            <person name="Cotton J.A."/>
            <person name="Harris D."/>
            <person name="Hill-Cawthorne G.A."/>
            <person name="Konen-Waisman S."/>
            <person name="Latham S.M."/>
            <person name="Mourier T."/>
            <person name="Norton R."/>
            <person name="Quail M.A."/>
            <person name="Sanders M."/>
            <person name="Shanmugam D."/>
            <person name="Sohal A."/>
            <person name="Wasmuth J.D."/>
            <person name="Brunk B."/>
            <person name="Grigg M.E."/>
            <person name="Howard J.C."/>
            <person name="Parkinson J."/>
            <person name="Roos D.S."/>
            <person name="Trees A.J."/>
            <person name="Berriman M."/>
            <person name="Pain A."/>
            <person name="Wastling J.M."/>
        </authorList>
    </citation>
    <scope>NUCLEOTIDE SEQUENCE [LARGE SCALE GENOMIC DNA]</scope>
    <source>
        <strain evidence="2">Liverpool</strain>
    </source>
</reference>
<protein>
    <submittedName>
        <fullName evidence="1">Uncharacterized protein</fullName>
    </submittedName>
</protein>
<keyword evidence="2" id="KW-1185">Reference proteome</keyword>
<name>F0VDK9_NEOCL</name>
<sequence length="598" mass="65511">MEARKYEWGATTARNSFAERAGLTGAEADILFKEVTLEMLQRTCRLLRLNHKLYDNWGVRFSAIAEGFFSVITSDSLRILPIFRRHLELRPELRKAFSKNPRLLALIDKQGGAGEAGRVLLAPWVPPGTDGAAEVAAVEGDVDAPMDWQVLADTFQDYFASITAPGSGFQAVNFFSSAADGFSDFRASFTRSVTRHRSDKTQRTLAAVIARAALGHFLIARFDAVHAAHFGGAPASLSVTVQRNKLAEAIQVGLAKAFGASLEPAVFSEMLENLFSKAAGGAVLEAVHNQQGQTGSAVALSQVANRAASDVLSIEWLTLLDVWLSEHPNILQQLPENSVLLALLPSRSQTIVTKHQFDVPAPPEEGQQPDTAVEPYAEFAPVVEPLVKFDQIPSGGQKGRRTTGESLLQAAASDKAHVERNGYAIMGGLSTAVMLDQPGSLSFVSRLLLRRSAVIGRSSLHDDEAVWITEMRASAFRIRRKLVVWKEGLKDPDLKDATALMQCLVALDLSIGHYRYLDTTYAIFDRSEAVNPAIASLVTEIERHWQQLGVVGEGALDLRRYLLASMVTDYRIWHESAPPEPRTPEGLFRNVYNSRLSP</sequence>
<evidence type="ECO:0000313" key="1">
    <source>
        <dbReference type="EMBL" id="CBZ51802.1"/>
    </source>
</evidence>
<gene>
    <name evidence="1" type="ORF">NCLIV_015940</name>
</gene>
<dbReference type="GeneID" id="13444353"/>
<dbReference type="OMA" id="VFVRIWD"/>
<evidence type="ECO:0000313" key="2">
    <source>
        <dbReference type="Proteomes" id="UP000007494"/>
    </source>
</evidence>
<accession>F0VDK9</accession>
<dbReference type="Proteomes" id="UP000007494">
    <property type="component" value="Chromosome VI"/>
</dbReference>
<dbReference type="VEuPathDB" id="ToxoDB:NCLIV_015940"/>
<proteinExistence type="predicted"/>